<reference evidence="1" key="2">
    <citation type="journal article" date="2010" name="Science">
        <title>The genome of the Western clawed frog Xenopus tropicalis.</title>
        <authorList>
            <person name="Hellsten U."/>
            <person name="Harland R.M."/>
            <person name="Gilchrist M.J."/>
            <person name="Hendrix D."/>
            <person name="Jurka J."/>
            <person name="Kapitonov V."/>
            <person name="Ovcharenko I."/>
            <person name="Putnam N.H."/>
            <person name="Shu S."/>
            <person name="Taher L."/>
            <person name="Blitz I.L."/>
            <person name="Blumberg B."/>
            <person name="Dichmann D.S."/>
            <person name="Dubchak I."/>
            <person name="Amaya E."/>
            <person name="Detter J.C."/>
            <person name="Fletcher R."/>
            <person name="Gerhard D.S."/>
            <person name="Goodstein D."/>
            <person name="Graves T."/>
            <person name="Grigoriev I.V."/>
            <person name="Grimwood J."/>
            <person name="Kawashima T."/>
            <person name="Lindquist E."/>
            <person name="Lucas S.M."/>
            <person name="Mead P.E."/>
            <person name="Mitros T."/>
            <person name="Ogino H."/>
            <person name="Ohta Y."/>
            <person name="Poliakov A.V."/>
            <person name="Pollet N."/>
            <person name="Robert J."/>
            <person name="Salamov A."/>
            <person name="Sater A.K."/>
            <person name="Schmutz J."/>
            <person name="Terry A."/>
            <person name="Vize P.D."/>
            <person name="Warren W.C."/>
            <person name="Wells D."/>
            <person name="Wills A."/>
            <person name="Wilson R.K."/>
            <person name="Zimmerman L.B."/>
            <person name="Zorn A.M."/>
            <person name="Grainger R."/>
            <person name="Grammer T."/>
            <person name="Khokha M.K."/>
            <person name="Richardson P.M."/>
            <person name="Rokhsar D.S."/>
        </authorList>
    </citation>
    <scope>NUCLEOTIDE SEQUENCE [LARGE SCALE GENOMIC DNA]</scope>
    <source>
        <strain evidence="1">Nigerian</strain>
    </source>
</reference>
<proteinExistence type="predicted"/>
<accession>A0A1B8XSU2</accession>
<reference evidence="1" key="3">
    <citation type="submission" date="2016-05" db="EMBL/GenBank/DDBJ databases">
        <title>WGS assembly of Xenopus tropicalis.</title>
        <authorList>
            <person name="Sessions A."/>
            <person name="Jenkins J."/>
            <person name="Mitros T."/>
            <person name="Lyons J.T."/>
            <person name="Dichmann D.S."/>
            <person name="Robert J."/>
            <person name="Harland R.M."/>
            <person name="Rokhsar D.S."/>
        </authorList>
    </citation>
    <scope>NUCLEOTIDE SEQUENCE</scope>
    <source>
        <strain evidence="1">Nigerian</strain>
    </source>
</reference>
<organism evidence="1">
    <name type="scientific">Xenopus tropicalis</name>
    <name type="common">Western clawed frog</name>
    <name type="synonym">Silurana tropicalis</name>
    <dbReference type="NCBI Taxonomy" id="8364"/>
    <lineage>
        <taxon>Eukaryota</taxon>
        <taxon>Metazoa</taxon>
        <taxon>Chordata</taxon>
        <taxon>Craniata</taxon>
        <taxon>Vertebrata</taxon>
        <taxon>Euteleostomi</taxon>
        <taxon>Amphibia</taxon>
        <taxon>Batrachia</taxon>
        <taxon>Anura</taxon>
        <taxon>Pipoidea</taxon>
        <taxon>Pipidae</taxon>
        <taxon>Xenopodinae</taxon>
        <taxon>Xenopus</taxon>
        <taxon>Silurana</taxon>
    </lineage>
</organism>
<dbReference type="EMBL" id="KV464650">
    <property type="protein sequence ID" value="OCA13722.1"/>
    <property type="molecule type" value="Genomic_DNA"/>
</dbReference>
<reference evidence="1" key="1">
    <citation type="submission" date="2009-11" db="EMBL/GenBank/DDBJ databases">
        <authorList>
            <consortium name="US DOE Joint Genome Institute (JGI-PGF)"/>
            <person name="Ottilar R."/>
            <person name="Schmutz J."/>
            <person name="Salamov A."/>
            <person name="Cheng J.F."/>
            <person name="Lucas S."/>
            <person name="Pitluck S."/>
            <person name="Gundlach H."/>
            <person name="Guo Y."/>
            <person name="Haberer G."/>
            <person name="Nasrallah J."/>
            <person name="Mayer K.F.X."/>
            <person name="van de Peer Y."/>
            <person name="Weigel D."/>
            <person name="Grigoriev I.V."/>
        </authorList>
    </citation>
    <scope>NUCLEOTIDE SEQUENCE</scope>
    <source>
        <strain evidence="1">Nigerian</strain>
    </source>
</reference>
<protein>
    <submittedName>
        <fullName evidence="1">Uncharacterized protein</fullName>
    </submittedName>
</protein>
<name>A0A1B8XSU2_XENTR</name>
<dbReference type="AlphaFoldDB" id="A0A1B8XSU2"/>
<evidence type="ECO:0000313" key="1">
    <source>
        <dbReference type="EMBL" id="OCA13722.1"/>
    </source>
</evidence>
<gene>
    <name evidence="1" type="ORF">XENTR_v90029759mg</name>
</gene>
<sequence length="109" mass="12403">MGRDACAAIEHGFRIRMAERLRNCPSVMGGGKRYFCRSVPVPARDPRSRPEGWHLKAWAVPRVQRCGMCRRLAFFCPSAGHYRPLLQPRDWAVMGREGGAGHYRPLLQP</sequence>